<dbReference type="Gene3D" id="3.40.50.1000">
    <property type="entry name" value="HAD superfamily/HAD-like"/>
    <property type="match status" value="1"/>
</dbReference>
<dbReference type="EMBL" id="AYYX01000012">
    <property type="protein sequence ID" value="KRM89116.1"/>
    <property type="molecule type" value="Genomic_DNA"/>
</dbReference>
<dbReference type="PANTHER" id="PTHR18901">
    <property type="entry name" value="2-DEOXYGLUCOSE-6-PHOSPHATE PHOSPHATASE 2"/>
    <property type="match status" value="1"/>
</dbReference>
<dbReference type="AlphaFoldDB" id="A0A0R2CLH4"/>
<keyword evidence="2" id="KW-1185">Reference proteome</keyword>
<evidence type="ECO:0000313" key="2">
    <source>
        <dbReference type="Proteomes" id="UP000051576"/>
    </source>
</evidence>
<dbReference type="GO" id="GO:0016787">
    <property type="term" value="F:hydrolase activity"/>
    <property type="evidence" value="ECO:0007669"/>
    <property type="project" value="UniProtKB-KW"/>
</dbReference>
<keyword evidence="1" id="KW-0378">Hydrolase</keyword>
<dbReference type="Gene3D" id="1.10.150.240">
    <property type="entry name" value="Putative phosphatase, domain 2"/>
    <property type="match status" value="1"/>
</dbReference>
<dbReference type="NCBIfam" id="TIGR01509">
    <property type="entry name" value="HAD-SF-IA-v3"/>
    <property type="match status" value="1"/>
</dbReference>
<comment type="caution">
    <text evidence="1">The sequence shown here is derived from an EMBL/GenBank/DDBJ whole genome shotgun (WGS) entry which is preliminary data.</text>
</comment>
<reference evidence="1" key="1">
    <citation type="journal article" date="2015" name="Genome Announc.">
        <title>Expanding the biotechnology potential of lactobacilli through comparative genomics of 213 strains and associated genera.</title>
        <authorList>
            <person name="Sun Z."/>
            <person name="Harris H.M."/>
            <person name="McCann A."/>
            <person name="Guo C."/>
            <person name="Argimon S."/>
            <person name="Zhang W."/>
            <person name="Yang X."/>
            <person name="Jeffery I.B."/>
            <person name="Cooney J.C."/>
            <person name="Kagawa T.F."/>
            <person name="Liu W."/>
            <person name="Song Y."/>
            <person name="Salvetti E."/>
            <person name="Wrobel A."/>
            <person name="Rasinkangas P."/>
            <person name="Parkhill J."/>
            <person name="Rea M.C."/>
            <person name="O'Sullivan O."/>
            <person name="Ritari J."/>
            <person name="Douillard F.P."/>
            <person name="Paul Ross R."/>
            <person name="Yang R."/>
            <person name="Briner A.E."/>
            <person name="Felis G.E."/>
            <person name="de Vos W.M."/>
            <person name="Barrangou R."/>
            <person name="Klaenhammer T.R."/>
            <person name="Caufield P.W."/>
            <person name="Cui Y."/>
            <person name="Zhang H."/>
            <person name="O'Toole P.W."/>
        </authorList>
    </citation>
    <scope>NUCLEOTIDE SEQUENCE [LARGE SCALE GENOMIC DNA]</scope>
    <source>
        <strain evidence="1">DSM 20605</strain>
    </source>
</reference>
<dbReference type="CDD" id="cd07505">
    <property type="entry name" value="HAD_BPGM-like"/>
    <property type="match status" value="1"/>
</dbReference>
<dbReference type="InterPro" id="IPR023214">
    <property type="entry name" value="HAD_sf"/>
</dbReference>
<gene>
    <name evidence="1" type="ORF">FD21_GL000276</name>
</gene>
<dbReference type="InterPro" id="IPR036412">
    <property type="entry name" value="HAD-like_sf"/>
</dbReference>
<dbReference type="Proteomes" id="UP000051576">
    <property type="component" value="Unassembled WGS sequence"/>
</dbReference>
<proteinExistence type="predicted"/>
<protein>
    <submittedName>
        <fullName evidence="1">HAD superfamily hydrolase</fullName>
    </submittedName>
</protein>
<name>A0A0R2CLH4_9LACO</name>
<dbReference type="InterPro" id="IPR006439">
    <property type="entry name" value="HAD-SF_hydro_IA"/>
</dbReference>
<organism evidence="1 2">
    <name type="scientific">Liquorilactobacillus vini DSM 20605</name>
    <dbReference type="NCBI Taxonomy" id="1133569"/>
    <lineage>
        <taxon>Bacteria</taxon>
        <taxon>Bacillati</taxon>
        <taxon>Bacillota</taxon>
        <taxon>Bacilli</taxon>
        <taxon>Lactobacillales</taxon>
        <taxon>Lactobacillaceae</taxon>
        <taxon>Liquorilactobacillus</taxon>
    </lineage>
</organism>
<dbReference type="STRING" id="1133569.FD21_GL000276"/>
<evidence type="ECO:0000313" key="1">
    <source>
        <dbReference type="EMBL" id="KRM89116.1"/>
    </source>
</evidence>
<dbReference type="PANTHER" id="PTHR18901:SF38">
    <property type="entry name" value="PSEUDOURIDINE-5'-PHOSPHATASE"/>
    <property type="match status" value="1"/>
</dbReference>
<dbReference type="Pfam" id="PF13419">
    <property type="entry name" value="HAD_2"/>
    <property type="match status" value="1"/>
</dbReference>
<dbReference type="PATRIC" id="fig|1133569.4.peg.294"/>
<dbReference type="InterPro" id="IPR023198">
    <property type="entry name" value="PGP-like_dom2"/>
</dbReference>
<dbReference type="eggNOG" id="COG0637">
    <property type="taxonomic scope" value="Bacteria"/>
</dbReference>
<sequence>MDGLVFDSERVYFKGNQLAAKELGMDFSFAYYRQYIGSGTKRMIDKMTRDYGNRQLIEKFIELSHQNVFKMIKQNGLPLKKGFRELSQYLRNQGIMQVLASSNDRQAIELFLHSSNLDNNFAHLISGEDVKNSKPAPDIFRKAWEIAGSPARKQVLVLEDSVNGIKAAHHAQLPAIMVPDLLRPTNETQKLARAILPDLSAVCAYIKA</sequence>
<dbReference type="SUPFAM" id="SSF56784">
    <property type="entry name" value="HAD-like"/>
    <property type="match status" value="1"/>
</dbReference>
<dbReference type="InterPro" id="IPR041492">
    <property type="entry name" value="HAD_2"/>
</dbReference>
<accession>A0A0R2CLH4</accession>